<evidence type="ECO:0000256" key="2">
    <source>
        <dbReference type="ARBA" id="ARBA00022448"/>
    </source>
</evidence>
<gene>
    <name evidence="8" type="ORF">J8A68_005036</name>
</gene>
<name>A0A8J5UET6_9ASCO</name>
<evidence type="ECO:0000313" key="8">
    <source>
        <dbReference type="EMBL" id="KAG7661458.1"/>
    </source>
</evidence>
<dbReference type="OrthoDB" id="5566198at2759"/>
<evidence type="ECO:0000313" key="9">
    <source>
        <dbReference type="Proteomes" id="UP000694255"/>
    </source>
</evidence>
<dbReference type="GO" id="GO:0034198">
    <property type="term" value="P:cellular response to amino acid starvation"/>
    <property type="evidence" value="ECO:0007669"/>
    <property type="project" value="TreeGrafter"/>
</dbReference>
<dbReference type="PANTHER" id="PTHR11024">
    <property type="entry name" value="NUCLEAR PORE COMPLEX PROTEIN SEC13 / SEH1 FAMILY MEMBER"/>
    <property type="match status" value="1"/>
</dbReference>
<dbReference type="SMART" id="SM00320">
    <property type="entry name" value="WD40"/>
    <property type="match status" value="5"/>
</dbReference>
<dbReference type="GeneID" id="73471836"/>
<keyword evidence="3 7" id="KW-0853">WD repeat</keyword>
<evidence type="ECO:0000256" key="7">
    <source>
        <dbReference type="PROSITE-ProRule" id="PRU00221"/>
    </source>
</evidence>
<proteinExistence type="predicted"/>
<dbReference type="PROSITE" id="PS50082">
    <property type="entry name" value="WD_REPEATS_2"/>
    <property type="match status" value="3"/>
</dbReference>
<evidence type="ECO:0000256" key="4">
    <source>
        <dbReference type="ARBA" id="ARBA00022737"/>
    </source>
</evidence>
<feature type="repeat" description="WD" evidence="7">
    <location>
        <begin position="304"/>
        <end position="336"/>
    </location>
</feature>
<comment type="caution">
    <text evidence="8">The sequence shown here is derived from an EMBL/GenBank/DDBJ whole genome shotgun (WGS) entry which is preliminary data.</text>
</comment>
<keyword evidence="4" id="KW-0677">Repeat</keyword>
<dbReference type="GO" id="GO:0005198">
    <property type="term" value="F:structural molecule activity"/>
    <property type="evidence" value="ECO:0007669"/>
    <property type="project" value="InterPro"/>
</dbReference>
<evidence type="ECO:0000256" key="1">
    <source>
        <dbReference type="ARBA" id="ARBA00004259"/>
    </source>
</evidence>
<evidence type="ECO:0000256" key="5">
    <source>
        <dbReference type="ARBA" id="ARBA00023242"/>
    </source>
</evidence>
<reference evidence="8 9" key="1">
    <citation type="journal article" date="2021" name="DNA Res.">
        <title>Genome analysis of Candida subhashii reveals its hybrid nature and dual mitochondrial genome conformations.</title>
        <authorList>
            <person name="Mixao V."/>
            <person name="Hegedusova E."/>
            <person name="Saus E."/>
            <person name="Pryszcz L.P."/>
            <person name="Cillingova A."/>
            <person name="Nosek J."/>
            <person name="Gabaldon T."/>
        </authorList>
    </citation>
    <scope>NUCLEOTIDE SEQUENCE [LARGE SCALE GENOMIC DNA]</scope>
    <source>
        <strain evidence="8 9">CBS 10753</strain>
    </source>
</reference>
<dbReference type="GO" id="GO:1904263">
    <property type="term" value="P:positive regulation of TORC1 signaling"/>
    <property type="evidence" value="ECO:0007669"/>
    <property type="project" value="TreeGrafter"/>
</dbReference>
<dbReference type="AlphaFoldDB" id="A0A8J5UET6"/>
<dbReference type="Proteomes" id="UP000694255">
    <property type="component" value="Unassembled WGS sequence"/>
</dbReference>
<evidence type="ECO:0000256" key="3">
    <source>
        <dbReference type="ARBA" id="ARBA00022574"/>
    </source>
</evidence>
<dbReference type="GO" id="GO:0031080">
    <property type="term" value="C:nuclear pore outer ring"/>
    <property type="evidence" value="ECO:0007669"/>
    <property type="project" value="TreeGrafter"/>
</dbReference>
<dbReference type="InterPro" id="IPR037363">
    <property type="entry name" value="Sec13/Seh1_fam"/>
</dbReference>
<feature type="repeat" description="WD" evidence="7">
    <location>
        <begin position="5"/>
        <end position="46"/>
    </location>
</feature>
<evidence type="ECO:0000256" key="6">
    <source>
        <dbReference type="ARBA" id="ARBA00029433"/>
    </source>
</evidence>
<comment type="subcellular location">
    <subcellularLocation>
        <location evidence="6">Endomembrane system</location>
        <topology evidence="6">Peripheral membrane protein</topology>
        <orientation evidence="6">Cytoplasmic side</orientation>
    </subcellularLocation>
    <subcellularLocation>
        <location evidence="1">Nucleus envelope</location>
    </subcellularLocation>
</comment>
<accession>A0A8J5UET6</accession>
<sequence>MKPFLTGHEELIHDIKYDYYGKHIATVSSDQHIKVFDLDSATSSWILNDSWKAHDSSIIRVSWAHPEFSSSKIIASCSFDRTVKIWQEQPDELHGSGRRWTKLATLAIESYGPIYDVVFAPNHLGFKLGCVGSDGIFRIYESMEPNDLSNWALTTEIPILNSQLPAKSLQSSFAIEWCPSKFTKTEKFIVAALDQGFIYGTTVSSQDRKINEEGIYSGASSHVDTHIDNEHEHELERSKDSDSKYVKLGNLPEHNGLIRSVCWAPSMGRNYHLIATGCKDGFVRIFKATETSSGDLKIETLAKLSDHKSEVWRVNWNMTGTILSSAGDDGKLRLWKCNYLSEWKCMSVINTSNRSDNRTIEADPIKTK</sequence>
<keyword evidence="9" id="KW-1185">Reference proteome</keyword>
<dbReference type="RefSeq" id="XP_049261691.1">
    <property type="nucleotide sequence ID" value="XM_049409059.1"/>
</dbReference>
<dbReference type="Pfam" id="PF00400">
    <property type="entry name" value="WD40"/>
    <property type="match status" value="4"/>
</dbReference>
<organism evidence="8 9">
    <name type="scientific">[Candida] subhashii</name>
    <dbReference type="NCBI Taxonomy" id="561895"/>
    <lineage>
        <taxon>Eukaryota</taxon>
        <taxon>Fungi</taxon>
        <taxon>Dikarya</taxon>
        <taxon>Ascomycota</taxon>
        <taxon>Saccharomycotina</taxon>
        <taxon>Pichiomycetes</taxon>
        <taxon>Debaryomycetaceae</taxon>
        <taxon>Spathaspora</taxon>
    </lineage>
</organism>
<protein>
    <submittedName>
        <fullName evidence="8">SEH1</fullName>
    </submittedName>
</protein>
<dbReference type="PROSITE" id="PS50294">
    <property type="entry name" value="WD_REPEATS_REGION"/>
    <property type="match status" value="1"/>
</dbReference>
<feature type="repeat" description="WD" evidence="7">
    <location>
        <begin position="51"/>
        <end position="87"/>
    </location>
</feature>
<keyword evidence="5" id="KW-0539">Nucleus</keyword>
<keyword evidence="2" id="KW-0813">Transport</keyword>
<dbReference type="InterPro" id="IPR001680">
    <property type="entry name" value="WD40_rpt"/>
</dbReference>
<dbReference type="GO" id="GO:0035859">
    <property type="term" value="C:Seh1-associated complex"/>
    <property type="evidence" value="ECO:0007669"/>
    <property type="project" value="TreeGrafter"/>
</dbReference>
<dbReference type="PANTHER" id="PTHR11024:SF3">
    <property type="entry name" value="NUCLEOPORIN SEH1"/>
    <property type="match status" value="1"/>
</dbReference>
<dbReference type="EMBL" id="JAGSYN010000219">
    <property type="protein sequence ID" value="KAG7661458.1"/>
    <property type="molecule type" value="Genomic_DNA"/>
</dbReference>